<keyword evidence="3" id="KW-0808">Transferase</keyword>
<dbReference type="PROSITE" id="PS50089">
    <property type="entry name" value="ZF_RING_2"/>
    <property type="match status" value="1"/>
</dbReference>
<dbReference type="GO" id="GO:0061630">
    <property type="term" value="F:ubiquitin protein ligase activity"/>
    <property type="evidence" value="ECO:0007669"/>
    <property type="project" value="UniProtKB-EC"/>
</dbReference>
<keyword evidence="5 8" id="KW-0863">Zinc-finger</keyword>
<evidence type="ECO:0000256" key="9">
    <source>
        <dbReference type="SAM" id="MobiDB-lite"/>
    </source>
</evidence>
<dbReference type="CDD" id="cd16667">
    <property type="entry name" value="RING-H2_RNF126-like"/>
    <property type="match status" value="1"/>
</dbReference>
<dbReference type="Pfam" id="PF13639">
    <property type="entry name" value="zf-RING_2"/>
    <property type="match status" value="1"/>
</dbReference>
<dbReference type="Gene3D" id="3.30.40.10">
    <property type="entry name" value="Zinc/RING finger domain, C3HC4 (zinc finger)"/>
    <property type="match status" value="1"/>
</dbReference>
<evidence type="ECO:0000313" key="12">
    <source>
        <dbReference type="Proteomes" id="UP000717996"/>
    </source>
</evidence>
<evidence type="ECO:0000256" key="6">
    <source>
        <dbReference type="ARBA" id="ARBA00022786"/>
    </source>
</evidence>
<evidence type="ECO:0000256" key="4">
    <source>
        <dbReference type="ARBA" id="ARBA00022723"/>
    </source>
</evidence>
<keyword evidence="4" id="KW-0479">Metal-binding</keyword>
<dbReference type="PANTHER" id="PTHR45931:SF3">
    <property type="entry name" value="RING ZINC FINGER-CONTAINING PROTEIN"/>
    <property type="match status" value="1"/>
</dbReference>
<dbReference type="OrthoDB" id="8062037at2759"/>
<feature type="region of interest" description="Disordered" evidence="9">
    <location>
        <begin position="139"/>
        <end position="160"/>
    </location>
</feature>
<dbReference type="EC" id="2.3.2.27" evidence="2"/>
<feature type="region of interest" description="Disordered" evidence="9">
    <location>
        <begin position="175"/>
        <end position="200"/>
    </location>
</feature>
<evidence type="ECO:0000259" key="10">
    <source>
        <dbReference type="PROSITE" id="PS50089"/>
    </source>
</evidence>
<comment type="caution">
    <text evidence="11">The sequence shown here is derived from an EMBL/GenBank/DDBJ whole genome shotgun (WGS) entry which is preliminary data.</text>
</comment>
<gene>
    <name evidence="11" type="ORF">G6F51_010616</name>
</gene>
<protein>
    <recommendedName>
        <fullName evidence="2">RING-type E3 ubiquitin transferase</fullName>
        <ecNumber evidence="2">2.3.2.27</ecNumber>
    </recommendedName>
</protein>
<reference evidence="11" key="1">
    <citation type="journal article" date="2020" name="Microb. Genom.">
        <title>Genetic diversity of clinical and environmental Mucorales isolates obtained from an investigation of mucormycosis cases among solid organ transplant recipients.</title>
        <authorList>
            <person name="Nguyen M.H."/>
            <person name="Kaul D."/>
            <person name="Muto C."/>
            <person name="Cheng S.J."/>
            <person name="Richter R.A."/>
            <person name="Bruno V.M."/>
            <person name="Liu G."/>
            <person name="Beyhan S."/>
            <person name="Sundermann A.J."/>
            <person name="Mounaud S."/>
            <person name="Pasculle A.W."/>
            <person name="Nierman W.C."/>
            <person name="Driscoll E."/>
            <person name="Cumbie R."/>
            <person name="Clancy C.J."/>
            <person name="Dupont C.L."/>
        </authorList>
    </citation>
    <scope>NUCLEOTIDE SEQUENCE</scope>
    <source>
        <strain evidence="11">GL16</strain>
    </source>
</reference>
<sequence>MNEETRQTNNNNNRYWCHICNAEVQIYMAPDPTCQRCNEQFIEELQADDDPRAFLSGQPVHEEEEGEHPRTFRRQIFLPDGGSAQFFSISQGNNRGGDVGDDIFQFFAPRNTTTEENNEQDPGINNVMQSILSNLMNTTQQQENNENNTEPNNRPLLFYGNMVNGNFRLQPFSNNQQQQEEGEGEGGEGGEGRNNANDTRGNVANSILQFLSAMTGGTLGEGLAGNPNDYVFSQTALDNIITQLMEQAGGGSAPPPAPEQVIESLPKRELTEKEKSQEADCAVCKDAFDVTEKVIQLPCEHIFHDDCIKPWLKLNSTCPVCRKSVLPEQPAHTNEEERHDLDLD</sequence>
<feature type="domain" description="RING-type" evidence="10">
    <location>
        <begin position="281"/>
        <end position="322"/>
    </location>
</feature>
<dbReference type="InterPro" id="IPR039525">
    <property type="entry name" value="RNF126-like_zinc-ribbon"/>
</dbReference>
<dbReference type="Pfam" id="PF14369">
    <property type="entry name" value="Zn_ribbon_19"/>
    <property type="match status" value="1"/>
</dbReference>
<name>A0A9P7C5S8_RHIOR</name>
<comment type="catalytic activity">
    <reaction evidence="1">
        <text>S-ubiquitinyl-[E2 ubiquitin-conjugating enzyme]-L-cysteine + [acceptor protein]-L-lysine = [E2 ubiquitin-conjugating enzyme]-L-cysteine + N(6)-ubiquitinyl-[acceptor protein]-L-lysine.</text>
        <dbReference type="EC" id="2.3.2.27"/>
    </reaction>
</comment>
<keyword evidence="7" id="KW-0862">Zinc</keyword>
<dbReference type="SMART" id="SM00184">
    <property type="entry name" value="RING"/>
    <property type="match status" value="1"/>
</dbReference>
<dbReference type="PANTHER" id="PTHR45931">
    <property type="entry name" value="SI:CH211-59O9.10"/>
    <property type="match status" value="1"/>
</dbReference>
<feature type="compositionally biased region" description="Low complexity" evidence="9">
    <location>
        <begin position="139"/>
        <end position="153"/>
    </location>
</feature>
<dbReference type="AlphaFoldDB" id="A0A9P7C5S8"/>
<dbReference type="InterPro" id="IPR001841">
    <property type="entry name" value="Znf_RING"/>
</dbReference>
<proteinExistence type="predicted"/>
<evidence type="ECO:0000256" key="7">
    <source>
        <dbReference type="ARBA" id="ARBA00022833"/>
    </source>
</evidence>
<evidence type="ECO:0000256" key="5">
    <source>
        <dbReference type="ARBA" id="ARBA00022771"/>
    </source>
</evidence>
<dbReference type="Proteomes" id="UP000717996">
    <property type="component" value="Unassembled WGS sequence"/>
</dbReference>
<dbReference type="InterPro" id="IPR013083">
    <property type="entry name" value="Znf_RING/FYVE/PHD"/>
</dbReference>
<dbReference type="SUPFAM" id="SSF57850">
    <property type="entry name" value="RING/U-box"/>
    <property type="match status" value="1"/>
</dbReference>
<dbReference type="GO" id="GO:0006511">
    <property type="term" value="P:ubiquitin-dependent protein catabolic process"/>
    <property type="evidence" value="ECO:0007669"/>
    <property type="project" value="TreeGrafter"/>
</dbReference>
<evidence type="ECO:0000256" key="2">
    <source>
        <dbReference type="ARBA" id="ARBA00012483"/>
    </source>
</evidence>
<organism evidence="11 12">
    <name type="scientific">Rhizopus oryzae</name>
    <name type="common">Mucormycosis agent</name>
    <name type="synonym">Rhizopus arrhizus var. delemar</name>
    <dbReference type="NCBI Taxonomy" id="64495"/>
    <lineage>
        <taxon>Eukaryota</taxon>
        <taxon>Fungi</taxon>
        <taxon>Fungi incertae sedis</taxon>
        <taxon>Mucoromycota</taxon>
        <taxon>Mucoromycotina</taxon>
        <taxon>Mucoromycetes</taxon>
        <taxon>Mucorales</taxon>
        <taxon>Mucorineae</taxon>
        <taxon>Rhizopodaceae</taxon>
        <taxon>Rhizopus</taxon>
    </lineage>
</organism>
<dbReference type="GO" id="GO:0005634">
    <property type="term" value="C:nucleus"/>
    <property type="evidence" value="ECO:0007669"/>
    <property type="project" value="TreeGrafter"/>
</dbReference>
<evidence type="ECO:0000256" key="1">
    <source>
        <dbReference type="ARBA" id="ARBA00000900"/>
    </source>
</evidence>
<evidence type="ECO:0000256" key="8">
    <source>
        <dbReference type="PROSITE-ProRule" id="PRU00175"/>
    </source>
</evidence>
<dbReference type="FunFam" id="3.30.40.10:FF:000127">
    <property type="entry name" value="E3 ubiquitin-protein ligase RNF181"/>
    <property type="match status" value="1"/>
</dbReference>
<dbReference type="EMBL" id="JAANIT010002248">
    <property type="protein sequence ID" value="KAG1537030.1"/>
    <property type="molecule type" value="Genomic_DNA"/>
</dbReference>
<evidence type="ECO:0000256" key="3">
    <source>
        <dbReference type="ARBA" id="ARBA00022679"/>
    </source>
</evidence>
<keyword evidence="6" id="KW-0833">Ubl conjugation pathway</keyword>
<dbReference type="InterPro" id="IPR051834">
    <property type="entry name" value="RING_finger_E3_ligase"/>
</dbReference>
<evidence type="ECO:0000313" key="11">
    <source>
        <dbReference type="EMBL" id="KAG1537030.1"/>
    </source>
</evidence>
<dbReference type="GO" id="GO:0016567">
    <property type="term" value="P:protein ubiquitination"/>
    <property type="evidence" value="ECO:0007669"/>
    <property type="project" value="UniProtKB-ARBA"/>
</dbReference>
<accession>A0A9P7C5S8</accession>
<dbReference type="GO" id="GO:0008270">
    <property type="term" value="F:zinc ion binding"/>
    <property type="evidence" value="ECO:0007669"/>
    <property type="project" value="UniProtKB-KW"/>
</dbReference>